<dbReference type="HOGENOM" id="CLU_3259962_0_0_6"/>
<sequence length="42" mass="4608">MGSANKATHGKIRTVIPITEKDLTMSRFKKGSCIQSGEHHVI</sequence>
<gene>
    <name evidence="1" type="ORF">XBKB1_4010001</name>
</gene>
<comment type="caution">
    <text evidence="1">The sequence shown here is derived from an EMBL/GenBank/DDBJ whole genome shotgun (WGS) entry which is preliminary data.</text>
</comment>
<protein>
    <submittedName>
        <fullName evidence="1">Uncharacterized protein</fullName>
    </submittedName>
</protein>
<dbReference type="Proteomes" id="UP000028493">
    <property type="component" value="Unassembled WGS sequence"/>
</dbReference>
<evidence type="ECO:0000313" key="1">
    <source>
        <dbReference type="EMBL" id="CDH25433.1"/>
    </source>
</evidence>
<dbReference type="EMBL" id="CBSZ010000337">
    <property type="protein sequence ID" value="CDH25433.1"/>
    <property type="molecule type" value="Genomic_DNA"/>
</dbReference>
<name>A0A077PWD0_XENBV</name>
<proteinExistence type="predicted"/>
<organism evidence="1 2">
    <name type="scientific">Xenorhabdus bovienii str. kraussei Becker Underwood</name>
    <dbReference type="NCBI Taxonomy" id="1398204"/>
    <lineage>
        <taxon>Bacteria</taxon>
        <taxon>Pseudomonadati</taxon>
        <taxon>Pseudomonadota</taxon>
        <taxon>Gammaproteobacteria</taxon>
        <taxon>Enterobacterales</taxon>
        <taxon>Morganellaceae</taxon>
        <taxon>Xenorhabdus</taxon>
    </lineage>
</organism>
<evidence type="ECO:0000313" key="2">
    <source>
        <dbReference type="Proteomes" id="UP000028493"/>
    </source>
</evidence>
<dbReference type="AlphaFoldDB" id="A0A077PWD0"/>
<reference evidence="1" key="1">
    <citation type="submission" date="2013-07" db="EMBL/GenBank/DDBJ databases">
        <title>Sub-species coevolution in mutualistic symbiosis.</title>
        <authorList>
            <person name="Murfin K."/>
            <person name="Klassen J."/>
            <person name="Lee M."/>
            <person name="Forst S."/>
            <person name="Stock P."/>
            <person name="Goodrich-Blair H."/>
        </authorList>
    </citation>
    <scope>NUCLEOTIDE SEQUENCE [LARGE SCALE GENOMIC DNA]</scope>
    <source>
        <strain evidence="1">Kraussei Becker Underwood</strain>
    </source>
</reference>
<accession>A0A077PWD0</accession>